<dbReference type="SUPFAM" id="SSF55550">
    <property type="entry name" value="SH2 domain"/>
    <property type="match status" value="1"/>
</dbReference>
<evidence type="ECO:0000256" key="1">
    <source>
        <dbReference type="ARBA" id="ARBA00004906"/>
    </source>
</evidence>
<dbReference type="OrthoDB" id="9937362at2759"/>
<evidence type="ECO:0008006" key="8">
    <source>
        <dbReference type="Google" id="ProtNLM"/>
    </source>
</evidence>
<dbReference type="Gene3D" id="3.30.505.10">
    <property type="entry name" value="SH2 domain"/>
    <property type="match status" value="1"/>
</dbReference>
<dbReference type="PROSITE" id="PS50001">
    <property type="entry name" value="SH2"/>
    <property type="match status" value="1"/>
</dbReference>
<dbReference type="GO" id="GO:0046854">
    <property type="term" value="P:phosphatidylinositol phosphate biosynthetic process"/>
    <property type="evidence" value="ECO:0007669"/>
    <property type="project" value="TreeGrafter"/>
</dbReference>
<dbReference type="Pfam" id="PF00017">
    <property type="entry name" value="SH2"/>
    <property type="match status" value="1"/>
</dbReference>
<gene>
    <name evidence="6" type="ORF">NHX12_018493</name>
</gene>
<dbReference type="AlphaFoldDB" id="A0A9Q0EWT9"/>
<organism evidence="6 7">
    <name type="scientific">Muraenolepis orangiensis</name>
    <name type="common">Patagonian moray cod</name>
    <dbReference type="NCBI Taxonomy" id="630683"/>
    <lineage>
        <taxon>Eukaryota</taxon>
        <taxon>Metazoa</taxon>
        <taxon>Chordata</taxon>
        <taxon>Craniata</taxon>
        <taxon>Vertebrata</taxon>
        <taxon>Euteleostomi</taxon>
        <taxon>Actinopterygii</taxon>
        <taxon>Neopterygii</taxon>
        <taxon>Teleostei</taxon>
        <taxon>Neoteleostei</taxon>
        <taxon>Acanthomorphata</taxon>
        <taxon>Zeiogadaria</taxon>
        <taxon>Gadariae</taxon>
        <taxon>Gadiformes</taxon>
        <taxon>Muraenolepidoidei</taxon>
        <taxon>Muraenolepididae</taxon>
        <taxon>Muraenolepis</taxon>
    </lineage>
</organism>
<dbReference type="PROSITE" id="PS50225">
    <property type="entry name" value="SOCS"/>
    <property type="match status" value="1"/>
</dbReference>
<dbReference type="GO" id="GO:0046935">
    <property type="term" value="F:1-phosphatidylinositol-3-kinase regulator activity"/>
    <property type="evidence" value="ECO:0007669"/>
    <property type="project" value="TreeGrafter"/>
</dbReference>
<dbReference type="PANTHER" id="PTHR10155">
    <property type="entry name" value="PHOSPHATIDYLINOSITOL 3-KINASE REGULATORY SUBUNIT"/>
    <property type="match status" value="1"/>
</dbReference>
<dbReference type="SMART" id="SM00252">
    <property type="entry name" value="SH2"/>
    <property type="match status" value="1"/>
</dbReference>
<dbReference type="InterPro" id="IPR000980">
    <property type="entry name" value="SH2"/>
</dbReference>
<evidence type="ECO:0000259" key="4">
    <source>
        <dbReference type="PROSITE" id="PS50001"/>
    </source>
</evidence>
<evidence type="ECO:0000259" key="5">
    <source>
        <dbReference type="PROSITE" id="PS50225"/>
    </source>
</evidence>
<keyword evidence="2 3" id="KW-0727">SH2 domain</keyword>
<dbReference type="EMBL" id="JANIIK010000034">
    <property type="protein sequence ID" value="KAJ3614924.1"/>
    <property type="molecule type" value="Genomic_DNA"/>
</dbReference>
<comment type="caution">
    <text evidence="6">The sequence shown here is derived from an EMBL/GenBank/DDBJ whole genome shotgun (WGS) entry which is preliminary data.</text>
</comment>
<sequence>MVQDNLERIGVLDPRQNLRPAVLNQYPLRPWEGEWTKDSDKIEPEGKELKDPGSLHWQGFLVRQQSKNENDTASPERVVPDNWPTHYQTFRSQEEYHLVKQTYMFLQHSGFYWGTVSMEEAHHMLRGTPPGTFLIRDSNQCNVFFTLSYQGDAIPTSIRLLLTNQLFSLDGSHKTFDSLFALLAHYITSSGKIVAPYHLQRPERLQQLVRKVVIRTHGAHAIDTLPGVSVQLRDFLCAYPYWV</sequence>
<accession>A0A9Q0EWT9</accession>
<dbReference type="InterPro" id="IPR036860">
    <property type="entry name" value="SH2_dom_sf"/>
</dbReference>
<reference evidence="6" key="1">
    <citation type="submission" date="2022-07" db="EMBL/GenBank/DDBJ databases">
        <title>Chromosome-level genome of Muraenolepis orangiensis.</title>
        <authorList>
            <person name="Kim J."/>
        </authorList>
    </citation>
    <scope>NUCLEOTIDE SEQUENCE</scope>
    <source>
        <strain evidence="6">KU_S4_2022</strain>
        <tissue evidence="6">Muscle</tissue>
    </source>
</reference>
<comment type="pathway">
    <text evidence="1">Protein modification; protein ubiquitination.</text>
</comment>
<evidence type="ECO:0000256" key="2">
    <source>
        <dbReference type="ARBA" id="ARBA00022999"/>
    </source>
</evidence>
<evidence type="ECO:0000256" key="3">
    <source>
        <dbReference type="PROSITE-ProRule" id="PRU00191"/>
    </source>
</evidence>
<dbReference type="PRINTS" id="PR00401">
    <property type="entry name" value="SH2DOMAIN"/>
</dbReference>
<feature type="domain" description="SOCS box" evidence="5">
    <location>
        <begin position="192"/>
        <end position="242"/>
    </location>
</feature>
<evidence type="ECO:0000313" key="7">
    <source>
        <dbReference type="Proteomes" id="UP001148018"/>
    </source>
</evidence>
<evidence type="ECO:0000313" key="6">
    <source>
        <dbReference type="EMBL" id="KAJ3614924.1"/>
    </source>
</evidence>
<proteinExistence type="predicted"/>
<protein>
    <recommendedName>
        <fullName evidence="8">Suppressor of cytokine signaling 1</fullName>
    </recommendedName>
</protein>
<feature type="domain" description="SH2" evidence="4">
    <location>
        <begin position="111"/>
        <end position="203"/>
    </location>
</feature>
<dbReference type="InterPro" id="IPR001496">
    <property type="entry name" value="SOCS_box"/>
</dbReference>
<dbReference type="GO" id="GO:0005942">
    <property type="term" value="C:phosphatidylinositol 3-kinase complex"/>
    <property type="evidence" value="ECO:0007669"/>
    <property type="project" value="TreeGrafter"/>
</dbReference>
<dbReference type="PANTHER" id="PTHR10155:SF4">
    <property type="entry name" value="SUPPRESSOR OF CYTOKINE SIGNALING 1"/>
    <property type="match status" value="1"/>
</dbReference>
<keyword evidence="7" id="KW-1185">Reference proteome</keyword>
<name>A0A9Q0EWT9_9TELE</name>
<dbReference type="Proteomes" id="UP001148018">
    <property type="component" value="Unassembled WGS sequence"/>
</dbReference>